<evidence type="ECO:0000313" key="3">
    <source>
        <dbReference type="EMBL" id="MPY54256.1"/>
    </source>
</evidence>
<evidence type="ECO:0000256" key="2">
    <source>
        <dbReference type="SAM" id="Phobius"/>
    </source>
</evidence>
<accession>A0A5N8X545</accession>
<dbReference type="EMBL" id="VMNX01000257">
    <property type="protein sequence ID" value="MPY54256.1"/>
    <property type="molecule type" value="Genomic_DNA"/>
</dbReference>
<protein>
    <submittedName>
        <fullName evidence="3">DUF5134 domain-containing protein</fullName>
    </submittedName>
</protein>
<dbReference type="RefSeq" id="WP_152868666.1">
    <property type="nucleotide sequence ID" value="NZ_VMNX01000257.1"/>
</dbReference>
<feature type="transmembrane region" description="Helical" evidence="2">
    <location>
        <begin position="55"/>
        <end position="74"/>
    </location>
</feature>
<sequence length="114" mass="12030">MTGSSQWLSVIAMVWPWGMEVPALPQIVVFAAGALWFVCSALWRADGGFRVRTLLGSLFRAVMMAAMVWMVAVMDPGGMTAGQRSGGASQAMAGRDMSPGAAWPPRASPEPDAS</sequence>
<dbReference type="InterPro" id="IPR033458">
    <property type="entry name" value="DUF5134"/>
</dbReference>
<dbReference type="Pfam" id="PF17197">
    <property type="entry name" value="DUF5134"/>
    <property type="match status" value="1"/>
</dbReference>
<keyword evidence="2" id="KW-1133">Transmembrane helix</keyword>
<proteinExistence type="predicted"/>
<organism evidence="3 4">
    <name type="scientific">Streptomyces acidicola</name>
    <dbReference type="NCBI Taxonomy" id="2596892"/>
    <lineage>
        <taxon>Bacteria</taxon>
        <taxon>Bacillati</taxon>
        <taxon>Actinomycetota</taxon>
        <taxon>Actinomycetes</taxon>
        <taxon>Kitasatosporales</taxon>
        <taxon>Streptomycetaceae</taxon>
        <taxon>Streptomyces</taxon>
    </lineage>
</organism>
<dbReference type="AlphaFoldDB" id="A0A5N8X545"/>
<feature type="transmembrane region" description="Helical" evidence="2">
    <location>
        <begin position="23"/>
        <end position="43"/>
    </location>
</feature>
<keyword evidence="2" id="KW-0812">Transmembrane</keyword>
<evidence type="ECO:0000256" key="1">
    <source>
        <dbReference type="SAM" id="MobiDB-lite"/>
    </source>
</evidence>
<gene>
    <name evidence="3" type="ORF">FPZ41_39175</name>
</gene>
<evidence type="ECO:0000313" key="4">
    <source>
        <dbReference type="Proteomes" id="UP000373149"/>
    </source>
</evidence>
<keyword evidence="2" id="KW-0472">Membrane</keyword>
<dbReference type="Proteomes" id="UP000373149">
    <property type="component" value="Unassembled WGS sequence"/>
</dbReference>
<name>A0A5N8X545_9ACTN</name>
<keyword evidence="4" id="KW-1185">Reference proteome</keyword>
<feature type="region of interest" description="Disordered" evidence="1">
    <location>
        <begin position="81"/>
        <end position="114"/>
    </location>
</feature>
<comment type="caution">
    <text evidence="3">The sequence shown here is derived from an EMBL/GenBank/DDBJ whole genome shotgun (WGS) entry which is preliminary data.</text>
</comment>
<reference evidence="3 4" key="1">
    <citation type="submission" date="2019-09" db="EMBL/GenBank/DDBJ databases">
        <authorList>
            <person name="Duangmal K."/>
            <person name="Teo W.F.A."/>
            <person name="Lipun K."/>
        </authorList>
    </citation>
    <scope>NUCLEOTIDE SEQUENCE [LARGE SCALE GENOMIC DNA]</scope>
    <source>
        <strain evidence="3 4">K1PN6</strain>
    </source>
</reference>